<evidence type="ECO:0000313" key="5">
    <source>
        <dbReference type="Proteomes" id="UP000007820"/>
    </source>
</evidence>
<feature type="domain" description="Helix-turn-helix" evidence="2">
    <location>
        <begin position="66"/>
        <end position="115"/>
    </location>
</feature>
<organism evidence="4 5">
    <name type="scientific">Prevotella dentalis (strain ATCC 49559 / DSM 3688 / JCM 13448 / NCTC 12043 / ES 2772)</name>
    <name type="common">Mitsuokella dentalis</name>
    <dbReference type="NCBI Taxonomy" id="908937"/>
    <lineage>
        <taxon>Bacteria</taxon>
        <taxon>Pseudomonadati</taxon>
        <taxon>Bacteroidota</taxon>
        <taxon>Bacteroidia</taxon>
        <taxon>Bacteroidales</taxon>
        <taxon>Prevotellaceae</taxon>
        <taxon>Prevotella</taxon>
    </lineage>
</organism>
<dbReference type="Proteomes" id="UP000007820">
    <property type="component" value="Unassembled WGS sequence"/>
</dbReference>
<dbReference type="InterPro" id="IPR041657">
    <property type="entry name" value="HTH_17"/>
</dbReference>
<evidence type="ECO:0000313" key="6">
    <source>
        <dbReference type="Proteomes" id="UP000010862"/>
    </source>
</evidence>
<name>F9D4Q5_PREDD</name>
<feature type="region of interest" description="Disordered" evidence="1">
    <location>
        <begin position="308"/>
        <end position="332"/>
    </location>
</feature>
<keyword evidence="6" id="KW-1185">Reference proteome</keyword>
<evidence type="ECO:0000313" key="3">
    <source>
        <dbReference type="EMBL" id="AGB28954.1"/>
    </source>
</evidence>
<dbReference type="Proteomes" id="UP000010862">
    <property type="component" value="Chromosome 2"/>
</dbReference>
<dbReference type="PATRIC" id="fig|908937.9.peg.1745"/>
<dbReference type="AlphaFoldDB" id="F9D4Q5"/>
<evidence type="ECO:0000313" key="4">
    <source>
        <dbReference type="EMBL" id="EGQ13807.1"/>
    </source>
</evidence>
<dbReference type="HOGENOM" id="CLU_598337_0_0_10"/>
<dbReference type="OrthoDB" id="1003442at2"/>
<gene>
    <name evidence="3" type="ordered locus">Prede_1650</name>
    <name evidence="4" type="ORF">HMPREF9136_1833</name>
</gene>
<dbReference type="KEGG" id="pdt:Prede_1650"/>
<proteinExistence type="predicted"/>
<dbReference type="Pfam" id="PF12728">
    <property type="entry name" value="HTH_17"/>
    <property type="match status" value="1"/>
</dbReference>
<sequence>MRIIKQCRCCGKEFIATKMTSLYCSNACNHKVQHQKESVKKRSARETSWKQENQDQDFNTSQQLRLLKVVDLQTILKVSHATVYRLFAKGIIKAVQIGNCTYVRQEDLEYFFESNDPYKKRQYRRKCDIEGDFYTVKQITEKFHICKKAVLRRCEVHNITKHYEGRNIFFNRKAVDKNFVELIEEIDLDNYYTVQQLMEKLHMTKQNVLSFVYHNNIPRVTRGRSVFYSKVHIDSYKRLGDDVDPNWYTYAELIEKYGLTKDRISYFIKHEKLHTEKRGKFTMISRSEFDKKVLNGRFKDAERDENGNVIFIGSTPPTPKEEPRETPESPEGYYSAEELSEKYKTTRKRVLELGREHKLPAIEIKGWKYFEKEAADNFFGNRKCADGIKEWMTPEEVQKEYGMTPDARRSFVHRHKIPTKTEFGKLFYSKDHIDQVKGLCFDDREKYYSVGEAMSAFNMSKDRVFYYTKQYKVSKIHQGQYVFILKEEFDALMKKIAKKYELPMK</sequence>
<dbReference type="EMBL" id="AFPW01000026">
    <property type="protein sequence ID" value="EGQ13807.1"/>
    <property type="molecule type" value="Genomic_DNA"/>
</dbReference>
<dbReference type="EMBL" id="CP003369">
    <property type="protein sequence ID" value="AGB28954.1"/>
    <property type="molecule type" value="Genomic_DNA"/>
</dbReference>
<protein>
    <submittedName>
        <fullName evidence="4">Transposase</fullName>
    </submittedName>
</protein>
<evidence type="ECO:0000259" key="2">
    <source>
        <dbReference type="Pfam" id="PF12728"/>
    </source>
</evidence>
<dbReference type="STRING" id="908937.Prede_1650"/>
<reference evidence="3" key="2">
    <citation type="submission" date="2012-02" db="EMBL/GenBank/DDBJ databases">
        <title>Complete sequence of chromosome 2 of Prevotella dentalis DSM 3688.</title>
        <authorList>
            <consortium name="US DOE Joint Genome Institute (JGI-PGF)"/>
            <person name="Lucas S."/>
            <person name="Copeland A."/>
            <person name="Lapidus A."/>
            <person name="Glavina del Rio T."/>
            <person name="Dalin E."/>
            <person name="Tice H."/>
            <person name="Bruce D."/>
            <person name="Goodwin L."/>
            <person name="Pitluck S."/>
            <person name="Peters L."/>
            <person name="Mikhailova N."/>
            <person name="Chertkov O."/>
            <person name="Kyrpides N."/>
            <person name="Mavromatis K."/>
            <person name="Ivanova N."/>
            <person name="Brettin T."/>
            <person name="Detter J.C."/>
            <person name="Han C."/>
            <person name="Larimer F."/>
            <person name="Land M."/>
            <person name="Hauser L."/>
            <person name="Markowitz V."/>
            <person name="Cheng J.-F."/>
            <person name="Hugenholtz P."/>
            <person name="Woyke T."/>
            <person name="Wu D."/>
            <person name="Gronow S."/>
            <person name="Wellnitz S."/>
            <person name="Brambilla E."/>
            <person name="Klenk H.-P."/>
            <person name="Eisen J.A."/>
        </authorList>
    </citation>
    <scope>NUCLEOTIDE SEQUENCE [LARGE SCALE GENOMIC DNA]</scope>
    <source>
        <strain evidence="3">DSM 3688</strain>
    </source>
</reference>
<reference evidence="4 5" key="1">
    <citation type="submission" date="2011-04" db="EMBL/GenBank/DDBJ databases">
        <authorList>
            <person name="Muzny D."/>
            <person name="Qin X."/>
            <person name="Deng J."/>
            <person name="Jiang H."/>
            <person name="Liu Y."/>
            <person name="Qu J."/>
            <person name="Song X.-Z."/>
            <person name="Zhang L."/>
            <person name="Thornton R."/>
            <person name="Coyle M."/>
            <person name="Francisco L."/>
            <person name="Jackson L."/>
            <person name="Javaid M."/>
            <person name="Korchina V."/>
            <person name="Kovar C."/>
            <person name="Mata R."/>
            <person name="Mathew T."/>
            <person name="Ngo R."/>
            <person name="Nguyen L."/>
            <person name="Nguyen N."/>
            <person name="Okwuonu G."/>
            <person name="Ongeri F."/>
            <person name="Pham C."/>
            <person name="Simmons D."/>
            <person name="Wilczek-Boney K."/>
            <person name="Hale W."/>
            <person name="Jakkamsetti A."/>
            <person name="Pham P."/>
            <person name="Ruth R."/>
            <person name="San Lucas F."/>
            <person name="Warren J."/>
            <person name="Zhang J."/>
            <person name="Zhao Z."/>
            <person name="Zhou C."/>
            <person name="Zhu D."/>
            <person name="Lee S."/>
            <person name="Bess C."/>
            <person name="Blankenburg K."/>
            <person name="Forbes L."/>
            <person name="Fu Q."/>
            <person name="Gubbala S."/>
            <person name="Hirani K."/>
            <person name="Jayaseelan J.C."/>
            <person name="Lara F."/>
            <person name="Munidasa M."/>
            <person name="Palculict T."/>
            <person name="Patil S."/>
            <person name="Pu L.-L."/>
            <person name="Saada N."/>
            <person name="Tang L."/>
            <person name="Weissenberger G."/>
            <person name="Zhu Y."/>
            <person name="Hemphill L."/>
            <person name="Shang Y."/>
            <person name="Youmans B."/>
            <person name="Ayvaz T."/>
            <person name="Ross M."/>
            <person name="Santibanez J."/>
            <person name="Aqrawi P."/>
            <person name="Gross S."/>
            <person name="Joshi V."/>
            <person name="Fowler G."/>
            <person name="Nazareth L."/>
            <person name="Reid J."/>
            <person name="Worley K."/>
            <person name="Petrosino J."/>
            <person name="Highlander S."/>
            <person name="Gibbs R."/>
        </authorList>
    </citation>
    <scope>NUCLEOTIDE SEQUENCE [LARGE SCALE GENOMIC DNA]</scope>
    <source>
        <strain evidence="4 5">DSM 3688</strain>
    </source>
</reference>
<accession>F9D4Q5</accession>
<dbReference type="eggNOG" id="COG2452">
    <property type="taxonomic scope" value="Bacteria"/>
</dbReference>
<evidence type="ECO:0000256" key="1">
    <source>
        <dbReference type="SAM" id="MobiDB-lite"/>
    </source>
</evidence>